<dbReference type="SUPFAM" id="SSF56645">
    <property type="entry name" value="Acyl-CoA dehydrogenase NM domain-like"/>
    <property type="match status" value="1"/>
</dbReference>
<evidence type="ECO:0000313" key="4">
    <source>
        <dbReference type="EMBL" id="GES08485.1"/>
    </source>
</evidence>
<dbReference type="Proteomes" id="UP000331127">
    <property type="component" value="Unassembled WGS sequence"/>
</dbReference>
<dbReference type="InterPro" id="IPR013786">
    <property type="entry name" value="AcylCoA_DH/ox_N"/>
</dbReference>
<protein>
    <submittedName>
        <fullName evidence="4">Acyl-CoA dehydrogenase</fullName>
    </submittedName>
</protein>
<keyword evidence="5" id="KW-1185">Reference proteome</keyword>
<sequence length="396" mass="42855">MSIAEQTTSLDIKADLVQRARDVAPIVIADADESERIGRVTPRVIEALRERGLFWITVPEQMGGFGLEWDTAVRVIEEVSAADGSTGWMLMANMGATGLCSWMFPASEKLVAEHGSMPLGCGTYAPLGKAVIVDGGLRLSSGPIPFNSGFDAAGQVLVMAVVHDEQGNVVTTTTGDPEMRCCMVDKDKVEKLGNWDVLGMAATGSYDIRVPEQFIASDRVRKFEEISAPEGAPYVGTELDFLSTAVSGHAPVVIGAMRRALAEIASASIGRRRLGYPETVDQHPLFGAEFTKHEAMYHAARDLYYKSLDDALNGVHERGGLTVAERARIRQAVTYLHDVAGEVVSFCALWGGTKTFRNPSVIGRCLRDVTVARNHAFVDPVTLANAAEPFIQEWAK</sequence>
<dbReference type="InterPro" id="IPR013107">
    <property type="entry name" value="Acyl-CoA_DH_C"/>
</dbReference>
<dbReference type="SUPFAM" id="SSF47203">
    <property type="entry name" value="Acyl-CoA dehydrogenase C-terminal domain-like"/>
    <property type="match status" value="1"/>
</dbReference>
<evidence type="ECO:0000259" key="3">
    <source>
        <dbReference type="Pfam" id="PF08028"/>
    </source>
</evidence>
<organism evidence="4 5">
    <name type="scientific">Acrocarpospora macrocephala</name>
    <dbReference type="NCBI Taxonomy" id="150177"/>
    <lineage>
        <taxon>Bacteria</taxon>
        <taxon>Bacillati</taxon>
        <taxon>Actinomycetota</taxon>
        <taxon>Actinomycetes</taxon>
        <taxon>Streptosporangiales</taxon>
        <taxon>Streptosporangiaceae</taxon>
        <taxon>Acrocarpospora</taxon>
    </lineage>
</organism>
<dbReference type="EMBL" id="BLAE01000010">
    <property type="protein sequence ID" value="GES08485.1"/>
    <property type="molecule type" value="Genomic_DNA"/>
</dbReference>
<dbReference type="GO" id="GO:0003995">
    <property type="term" value="F:acyl-CoA dehydrogenase activity"/>
    <property type="evidence" value="ECO:0007669"/>
    <property type="project" value="TreeGrafter"/>
</dbReference>
<accession>A0A5M3WH71</accession>
<feature type="domain" description="Acyl-CoA dehydrogenase/oxidase N-terminal" evidence="2">
    <location>
        <begin position="16"/>
        <end position="96"/>
    </location>
</feature>
<proteinExistence type="predicted"/>
<keyword evidence="1" id="KW-0560">Oxidoreductase</keyword>
<feature type="domain" description="Acyl-CoA dehydrogenase C-terminal" evidence="3">
    <location>
        <begin position="248"/>
        <end position="379"/>
    </location>
</feature>
<dbReference type="Gene3D" id="1.10.540.10">
    <property type="entry name" value="Acyl-CoA dehydrogenase/oxidase, N-terminal domain"/>
    <property type="match status" value="1"/>
</dbReference>
<dbReference type="GO" id="GO:0050660">
    <property type="term" value="F:flavin adenine dinucleotide binding"/>
    <property type="evidence" value="ECO:0007669"/>
    <property type="project" value="InterPro"/>
</dbReference>
<dbReference type="Gene3D" id="1.20.140.10">
    <property type="entry name" value="Butyryl-CoA Dehydrogenase, subunit A, domain 3"/>
    <property type="match status" value="1"/>
</dbReference>
<comment type="caution">
    <text evidence="4">The sequence shown here is derived from an EMBL/GenBank/DDBJ whole genome shotgun (WGS) entry which is preliminary data.</text>
</comment>
<evidence type="ECO:0000256" key="1">
    <source>
        <dbReference type="ARBA" id="ARBA00023002"/>
    </source>
</evidence>
<evidence type="ECO:0000313" key="5">
    <source>
        <dbReference type="Proteomes" id="UP000331127"/>
    </source>
</evidence>
<dbReference type="AlphaFoldDB" id="A0A5M3WH71"/>
<name>A0A5M3WH71_9ACTN</name>
<dbReference type="InterPro" id="IPR046373">
    <property type="entry name" value="Acyl-CoA_Oxase/DH_mid-dom_sf"/>
</dbReference>
<dbReference type="PANTHER" id="PTHR43884:SF9">
    <property type="entry name" value="COMPLEX I ASSEMBLY FACTOR ACAD9, MITOCHONDRIAL"/>
    <property type="match status" value="1"/>
</dbReference>
<dbReference type="Pfam" id="PF08028">
    <property type="entry name" value="Acyl-CoA_dh_2"/>
    <property type="match status" value="1"/>
</dbReference>
<reference evidence="4 5" key="1">
    <citation type="submission" date="2019-10" db="EMBL/GenBank/DDBJ databases">
        <title>Whole genome shotgun sequence of Acrocarpospora macrocephala NBRC 16266.</title>
        <authorList>
            <person name="Ichikawa N."/>
            <person name="Kimura A."/>
            <person name="Kitahashi Y."/>
            <person name="Komaki H."/>
            <person name="Oguchi A."/>
        </authorList>
    </citation>
    <scope>NUCLEOTIDE SEQUENCE [LARGE SCALE GENOMIC DNA]</scope>
    <source>
        <strain evidence="4 5">NBRC 16266</strain>
    </source>
</reference>
<dbReference type="InterPro" id="IPR036250">
    <property type="entry name" value="AcylCo_DH-like_C"/>
</dbReference>
<dbReference type="RefSeq" id="WP_155354081.1">
    <property type="nucleotide sequence ID" value="NZ_BAAAHL010000038.1"/>
</dbReference>
<dbReference type="OrthoDB" id="2986495at2"/>
<dbReference type="PIRSF" id="PIRSF016578">
    <property type="entry name" value="HsaA"/>
    <property type="match status" value="1"/>
</dbReference>
<dbReference type="Gene3D" id="2.40.110.10">
    <property type="entry name" value="Butyryl-CoA Dehydrogenase, subunit A, domain 2"/>
    <property type="match status" value="1"/>
</dbReference>
<dbReference type="InterPro" id="IPR009100">
    <property type="entry name" value="AcylCoA_DH/oxidase_NM_dom_sf"/>
</dbReference>
<dbReference type="InterPro" id="IPR037069">
    <property type="entry name" value="AcylCoA_DH/ox_N_sf"/>
</dbReference>
<gene>
    <name evidence="4" type="ORF">Amac_020810</name>
</gene>
<dbReference type="PANTHER" id="PTHR43884">
    <property type="entry name" value="ACYL-COA DEHYDROGENASE"/>
    <property type="match status" value="1"/>
</dbReference>
<dbReference type="Pfam" id="PF02771">
    <property type="entry name" value="Acyl-CoA_dh_N"/>
    <property type="match status" value="1"/>
</dbReference>
<evidence type="ECO:0000259" key="2">
    <source>
        <dbReference type="Pfam" id="PF02771"/>
    </source>
</evidence>